<accession>A0ABU6QE98</accession>
<feature type="compositionally biased region" description="Polar residues" evidence="1">
    <location>
        <begin position="287"/>
        <end position="302"/>
    </location>
</feature>
<proteinExistence type="predicted"/>
<dbReference type="Proteomes" id="UP001341840">
    <property type="component" value="Unassembled WGS sequence"/>
</dbReference>
<feature type="region of interest" description="Disordered" evidence="1">
    <location>
        <begin position="276"/>
        <end position="308"/>
    </location>
</feature>
<protein>
    <submittedName>
        <fullName evidence="2">Uncharacterized protein</fullName>
    </submittedName>
</protein>
<feature type="region of interest" description="Disordered" evidence="1">
    <location>
        <begin position="1"/>
        <end position="97"/>
    </location>
</feature>
<feature type="compositionally biased region" description="Low complexity" evidence="1">
    <location>
        <begin position="35"/>
        <end position="76"/>
    </location>
</feature>
<name>A0ABU6QE98_9FABA</name>
<evidence type="ECO:0000313" key="3">
    <source>
        <dbReference type="Proteomes" id="UP001341840"/>
    </source>
</evidence>
<organism evidence="2 3">
    <name type="scientific">Stylosanthes scabra</name>
    <dbReference type="NCBI Taxonomy" id="79078"/>
    <lineage>
        <taxon>Eukaryota</taxon>
        <taxon>Viridiplantae</taxon>
        <taxon>Streptophyta</taxon>
        <taxon>Embryophyta</taxon>
        <taxon>Tracheophyta</taxon>
        <taxon>Spermatophyta</taxon>
        <taxon>Magnoliopsida</taxon>
        <taxon>eudicotyledons</taxon>
        <taxon>Gunneridae</taxon>
        <taxon>Pentapetalae</taxon>
        <taxon>rosids</taxon>
        <taxon>fabids</taxon>
        <taxon>Fabales</taxon>
        <taxon>Fabaceae</taxon>
        <taxon>Papilionoideae</taxon>
        <taxon>50 kb inversion clade</taxon>
        <taxon>dalbergioids sensu lato</taxon>
        <taxon>Dalbergieae</taxon>
        <taxon>Pterocarpus clade</taxon>
        <taxon>Stylosanthes</taxon>
    </lineage>
</organism>
<gene>
    <name evidence="2" type="ORF">PIB30_040855</name>
</gene>
<evidence type="ECO:0000313" key="2">
    <source>
        <dbReference type="EMBL" id="MED6110213.1"/>
    </source>
</evidence>
<comment type="caution">
    <text evidence="2">The sequence shown here is derived from an EMBL/GenBank/DDBJ whole genome shotgun (WGS) entry which is preliminary data.</text>
</comment>
<feature type="compositionally biased region" description="Polar residues" evidence="1">
    <location>
        <begin position="77"/>
        <end position="91"/>
    </location>
</feature>
<keyword evidence="3" id="KW-1185">Reference proteome</keyword>
<sequence>MVEDEENEESDGETEEEDFIDDEEHMSRRGRAALSSEHTPSPSPTTSTLGTSQVTPTIPPATTAPSPQPTATDAQQVAASPQLNADSSHASQPDPPAQQVVQIPITWDGQKGEGFTWPEAQSKQIRKPFDYRAGRHYQKIMRDLRGGELQRLKWMSGTLRKLLLDRFANDPGFKKHQASSKANWASSKGGCLHTGVLRPFRRLMLTRPFDRPPTDAKVFRATHTRKRDRSIVEKRPDDLLPPNRLRKRVMRVLPQLTLTLCGVRLCLSHARTGFTGPVDISPHHSTDPTMEVSSASAPSTHTGPVAPEVMDLREQVQNLTQSLET</sequence>
<dbReference type="EMBL" id="JASCZI010000223">
    <property type="protein sequence ID" value="MED6110213.1"/>
    <property type="molecule type" value="Genomic_DNA"/>
</dbReference>
<reference evidence="2 3" key="1">
    <citation type="journal article" date="2023" name="Plants (Basel)">
        <title>Bridging the Gap: Combining Genomics and Transcriptomics Approaches to Understand Stylosanthes scabra, an Orphan Legume from the Brazilian Caatinga.</title>
        <authorList>
            <person name="Ferreira-Neto J.R.C."/>
            <person name="da Silva M.D."/>
            <person name="Binneck E."/>
            <person name="de Melo N.F."/>
            <person name="da Silva R.H."/>
            <person name="de Melo A.L.T.M."/>
            <person name="Pandolfi V."/>
            <person name="Bustamante F.O."/>
            <person name="Brasileiro-Vidal A.C."/>
            <person name="Benko-Iseppon A.M."/>
        </authorList>
    </citation>
    <scope>NUCLEOTIDE SEQUENCE [LARGE SCALE GENOMIC DNA]</scope>
    <source>
        <tissue evidence="2">Leaves</tissue>
    </source>
</reference>
<evidence type="ECO:0000256" key="1">
    <source>
        <dbReference type="SAM" id="MobiDB-lite"/>
    </source>
</evidence>
<feature type="compositionally biased region" description="Acidic residues" evidence="1">
    <location>
        <begin position="1"/>
        <end position="24"/>
    </location>
</feature>